<feature type="transmembrane region" description="Helical" evidence="1">
    <location>
        <begin position="20"/>
        <end position="39"/>
    </location>
</feature>
<name>A0ABS1VMB3_9ACTN</name>
<comment type="caution">
    <text evidence="2">The sequence shown here is derived from an EMBL/GenBank/DDBJ whole genome shotgun (WGS) entry which is preliminary data.</text>
</comment>
<protein>
    <submittedName>
        <fullName evidence="2">Uncharacterized protein</fullName>
    </submittedName>
</protein>
<sequence>MGISRYGARWLGSRPHLVGAAVALVLVVAALLGVLETFLRPNFGLWPSVVIAGYLAGWLLTGLVLWLPGRGFRKGVTPRSWLGIVLPELDQVPASRRTGVREKKTAFTIGMVVFVAAVLFFVLLLMSPERADAANTALSGVAALAGLYTAWQSNARPSGERKKDPPTGP</sequence>
<keyword evidence="1" id="KW-0812">Transmembrane</keyword>
<dbReference type="EMBL" id="JAENHO010000004">
    <property type="protein sequence ID" value="MBL7255798.1"/>
    <property type="molecule type" value="Genomic_DNA"/>
</dbReference>
<proteinExistence type="predicted"/>
<keyword evidence="1" id="KW-1133">Transmembrane helix</keyword>
<evidence type="ECO:0000313" key="3">
    <source>
        <dbReference type="Proteomes" id="UP000598996"/>
    </source>
</evidence>
<reference evidence="2 3" key="1">
    <citation type="submission" date="2021-01" db="EMBL/GenBank/DDBJ databases">
        <title>Actinoplanes sp. nov. LDG1-01 isolated from lichen.</title>
        <authorList>
            <person name="Saeng-In P."/>
            <person name="Phongsopitanun W."/>
            <person name="Kanchanasin P."/>
            <person name="Yuki M."/>
            <person name="Kudo T."/>
            <person name="Ohkuma M."/>
            <person name="Tanasupawat S."/>
        </authorList>
    </citation>
    <scope>NUCLEOTIDE SEQUENCE [LARGE SCALE GENOMIC DNA]</scope>
    <source>
        <strain evidence="2 3">LDG1-01</strain>
    </source>
</reference>
<evidence type="ECO:0000313" key="2">
    <source>
        <dbReference type="EMBL" id="MBL7255798.1"/>
    </source>
</evidence>
<feature type="transmembrane region" description="Helical" evidence="1">
    <location>
        <begin position="45"/>
        <end position="67"/>
    </location>
</feature>
<organism evidence="2 3">
    <name type="scientific">Paractinoplanes lichenicola</name>
    <dbReference type="NCBI Taxonomy" id="2802976"/>
    <lineage>
        <taxon>Bacteria</taxon>
        <taxon>Bacillati</taxon>
        <taxon>Actinomycetota</taxon>
        <taxon>Actinomycetes</taxon>
        <taxon>Micromonosporales</taxon>
        <taxon>Micromonosporaceae</taxon>
        <taxon>Paractinoplanes</taxon>
    </lineage>
</organism>
<dbReference type="Proteomes" id="UP000598996">
    <property type="component" value="Unassembled WGS sequence"/>
</dbReference>
<dbReference type="RefSeq" id="WP_202992303.1">
    <property type="nucleotide sequence ID" value="NZ_JAENHO010000004.1"/>
</dbReference>
<keyword evidence="3" id="KW-1185">Reference proteome</keyword>
<gene>
    <name evidence="2" type="ORF">JKJ07_15960</name>
</gene>
<keyword evidence="1" id="KW-0472">Membrane</keyword>
<accession>A0ABS1VMB3</accession>
<feature type="transmembrane region" description="Helical" evidence="1">
    <location>
        <begin position="106"/>
        <end position="127"/>
    </location>
</feature>
<evidence type="ECO:0000256" key="1">
    <source>
        <dbReference type="SAM" id="Phobius"/>
    </source>
</evidence>